<dbReference type="PANTHER" id="PTHR22835">
    <property type="entry name" value="ZINC FINGER FYVE DOMAIN CONTAINING PROTEIN"/>
    <property type="match status" value="1"/>
</dbReference>
<keyword evidence="7" id="KW-1185">Reference proteome</keyword>
<keyword evidence="2 5" id="KW-0732">Signal</keyword>
<keyword evidence="3" id="KW-0378">Hydrolase</keyword>
<dbReference type="Proteomes" id="UP001054252">
    <property type="component" value="Unassembled WGS sequence"/>
</dbReference>
<sequence length="383" mass="42719">MEEKNYKVFVAAIALVLSILRVQSVEEVKKLPSCNFKAIYNFGDSNSDTGSGFAAFYPAGPPCGETYFHRPSGRGSDGRLIIDFIAEHLGLPYLSGYLDSIGTNFRHGANFATGGATIRPQNEAYSSTGVSPFSLDIQVVQFDQFKARSSYFYNQAAKWRRNLPRPEDFSSALYVFDIGMNDIAAGFRKMNDTERRESIPDIVDQLAKAVQHLYEGGARTFWIHNTGPYGCLAITLRYHLDPSEVDKQGCVKVQNDMAIEFNRQLKKKVIKLRTELANASVTYVDIYSAKYQMIGNAKQEGFVDAKGICCGFHEDDIHVYCGHKENLNGTEIYAGSCKDPSKYISWDGVHYSEAANHWVATRILNGSFNDPPLPITHACRASF</sequence>
<evidence type="ECO:0000256" key="4">
    <source>
        <dbReference type="ARBA" id="ARBA00023180"/>
    </source>
</evidence>
<dbReference type="EMBL" id="BPVZ01000028">
    <property type="protein sequence ID" value="GKV07822.1"/>
    <property type="molecule type" value="Genomic_DNA"/>
</dbReference>
<keyword evidence="4" id="KW-0325">Glycoprotein</keyword>
<comment type="similarity">
    <text evidence="1">Belongs to the 'GDSL' lipolytic enzyme family.</text>
</comment>
<organism evidence="6 7">
    <name type="scientific">Rubroshorea leprosula</name>
    <dbReference type="NCBI Taxonomy" id="152421"/>
    <lineage>
        <taxon>Eukaryota</taxon>
        <taxon>Viridiplantae</taxon>
        <taxon>Streptophyta</taxon>
        <taxon>Embryophyta</taxon>
        <taxon>Tracheophyta</taxon>
        <taxon>Spermatophyta</taxon>
        <taxon>Magnoliopsida</taxon>
        <taxon>eudicotyledons</taxon>
        <taxon>Gunneridae</taxon>
        <taxon>Pentapetalae</taxon>
        <taxon>rosids</taxon>
        <taxon>malvids</taxon>
        <taxon>Malvales</taxon>
        <taxon>Dipterocarpaceae</taxon>
        <taxon>Rubroshorea</taxon>
    </lineage>
</organism>
<evidence type="ECO:0000256" key="5">
    <source>
        <dbReference type="SAM" id="SignalP"/>
    </source>
</evidence>
<dbReference type="InterPro" id="IPR035669">
    <property type="entry name" value="SGNH_plant_lipase-like"/>
</dbReference>
<protein>
    <recommendedName>
        <fullName evidence="8">GDSL esterase/lipase At5g14450-like</fullName>
    </recommendedName>
</protein>
<gene>
    <name evidence="6" type="ORF">SLEP1_g19536</name>
</gene>
<dbReference type="InterPro" id="IPR001087">
    <property type="entry name" value="GDSL"/>
</dbReference>
<proteinExistence type="inferred from homology"/>
<dbReference type="PANTHER" id="PTHR22835:SF546">
    <property type="entry name" value="GDSL-LIKE LIPASE_ACYLHYDROLASE"/>
    <property type="match status" value="1"/>
</dbReference>
<comment type="caution">
    <text evidence="6">The sequence shown here is derived from an EMBL/GenBank/DDBJ whole genome shotgun (WGS) entry which is preliminary data.</text>
</comment>
<dbReference type="SUPFAM" id="SSF52266">
    <property type="entry name" value="SGNH hydrolase"/>
    <property type="match status" value="1"/>
</dbReference>
<dbReference type="CDD" id="cd01837">
    <property type="entry name" value="SGNH_plant_lipase_like"/>
    <property type="match status" value="1"/>
</dbReference>
<evidence type="ECO:0000313" key="7">
    <source>
        <dbReference type="Proteomes" id="UP001054252"/>
    </source>
</evidence>
<feature type="signal peptide" evidence="5">
    <location>
        <begin position="1"/>
        <end position="24"/>
    </location>
</feature>
<dbReference type="Pfam" id="PF00657">
    <property type="entry name" value="Lipase_GDSL"/>
    <property type="match status" value="1"/>
</dbReference>
<evidence type="ECO:0000313" key="6">
    <source>
        <dbReference type="EMBL" id="GKV07822.1"/>
    </source>
</evidence>
<evidence type="ECO:0000256" key="2">
    <source>
        <dbReference type="ARBA" id="ARBA00022729"/>
    </source>
</evidence>
<dbReference type="AlphaFoldDB" id="A0AAV5J8Y3"/>
<evidence type="ECO:0008006" key="8">
    <source>
        <dbReference type="Google" id="ProtNLM"/>
    </source>
</evidence>
<dbReference type="InterPro" id="IPR036514">
    <property type="entry name" value="SGNH_hydro_sf"/>
</dbReference>
<evidence type="ECO:0000256" key="1">
    <source>
        <dbReference type="ARBA" id="ARBA00008668"/>
    </source>
</evidence>
<evidence type="ECO:0000256" key="3">
    <source>
        <dbReference type="ARBA" id="ARBA00022801"/>
    </source>
</evidence>
<accession>A0AAV5J8Y3</accession>
<feature type="chain" id="PRO_5044022819" description="GDSL esterase/lipase At5g14450-like" evidence="5">
    <location>
        <begin position="25"/>
        <end position="383"/>
    </location>
</feature>
<dbReference type="GO" id="GO:0016788">
    <property type="term" value="F:hydrolase activity, acting on ester bonds"/>
    <property type="evidence" value="ECO:0007669"/>
    <property type="project" value="InterPro"/>
</dbReference>
<reference evidence="6 7" key="1">
    <citation type="journal article" date="2021" name="Commun. Biol.">
        <title>The genome of Shorea leprosula (Dipterocarpaceae) highlights the ecological relevance of drought in aseasonal tropical rainforests.</title>
        <authorList>
            <person name="Ng K.K.S."/>
            <person name="Kobayashi M.J."/>
            <person name="Fawcett J.A."/>
            <person name="Hatakeyama M."/>
            <person name="Paape T."/>
            <person name="Ng C.H."/>
            <person name="Ang C.C."/>
            <person name="Tnah L.H."/>
            <person name="Lee C.T."/>
            <person name="Nishiyama T."/>
            <person name="Sese J."/>
            <person name="O'Brien M.J."/>
            <person name="Copetti D."/>
            <person name="Mohd Noor M.I."/>
            <person name="Ong R.C."/>
            <person name="Putra M."/>
            <person name="Sireger I.Z."/>
            <person name="Indrioko S."/>
            <person name="Kosugi Y."/>
            <person name="Izuno A."/>
            <person name="Isagi Y."/>
            <person name="Lee S.L."/>
            <person name="Shimizu K.K."/>
        </authorList>
    </citation>
    <scope>NUCLEOTIDE SEQUENCE [LARGE SCALE GENOMIC DNA]</scope>
    <source>
        <strain evidence="6">214</strain>
    </source>
</reference>
<dbReference type="Gene3D" id="3.40.50.1110">
    <property type="entry name" value="SGNH hydrolase"/>
    <property type="match status" value="1"/>
</dbReference>
<name>A0AAV5J8Y3_9ROSI</name>